<gene>
    <name evidence="1" type="ORF">XAP6984_560068</name>
    <name evidence="2" type="ORF">XAP7430_520065</name>
</gene>
<organism evidence="2 3">
    <name type="scientific">Xanthomonas campestris pv. phaseoli</name>
    <dbReference type="NCBI Taxonomy" id="317013"/>
    <lineage>
        <taxon>Bacteria</taxon>
        <taxon>Pseudomonadati</taxon>
        <taxon>Pseudomonadota</taxon>
        <taxon>Gammaproteobacteria</taxon>
        <taxon>Lysobacterales</taxon>
        <taxon>Lysobacteraceae</taxon>
        <taxon>Xanthomonas</taxon>
    </lineage>
</organism>
<dbReference type="Proteomes" id="UP000234166">
    <property type="component" value="Unassembled WGS sequence"/>
</dbReference>
<dbReference type="EMBL" id="OCYT01000113">
    <property type="protein sequence ID" value="SON84093.1"/>
    <property type="molecule type" value="Genomic_DNA"/>
</dbReference>
<evidence type="ECO:0000313" key="4">
    <source>
        <dbReference type="Proteomes" id="UP000234181"/>
    </source>
</evidence>
<sequence length="70" mass="7701">MSRFQQRPGACVGPLCVVLKKIAGSRMRLQAGRASGHFGVARDGMCRPQRTHRVAWRAQRADARQAIQAA</sequence>
<accession>A0AB38E382</accession>
<keyword evidence="4" id="KW-1185">Reference proteome</keyword>
<dbReference type="Proteomes" id="UP000234181">
    <property type="component" value="Unassembled WGS sequence"/>
</dbReference>
<dbReference type="EMBL" id="OCYS01000108">
    <property type="protein sequence ID" value="SON91018.1"/>
    <property type="molecule type" value="Genomic_DNA"/>
</dbReference>
<evidence type="ECO:0000313" key="1">
    <source>
        <dbReference type="EMBL" id="SON84093.1"/>
    </source>
</evidence>
<name>A0AB38E382_XANCH</name>
<reference evidence="3 4" key="1">
    <citation type="submission" date="2017-10" db="EMBL/GenBank/DDBJ databases">
        <authorList>
            <person name="Regsiter A."/>
            <person name="William W."/>
        </authorList>
    </citation>
    <scope>NUCLEOTIDE SEQUENCE [LARGE SCALE GENOMIC DNA]</scope>
    <source>
        <strain evidence="1 4">CFBP6984</strain>
        <strain evidence="2 3">CFBP7430</strain>
    </source>
</reference>
<protein>
    <recommendedName>
        <fullName evidence="5">Secreted protein</fullName>
    </recommendedName>
</protein>
<proteinExistence type="predicted"/>
<evidence type="ECO:0000313" key="2">
    <source>
        <dbReference type="EMBL" id="SON91018.1"/>
    </source>
</evidence>
<dbReference type="AlphaFoldDB" id="A0AB38E382"/>
<comment type="caution">
    <text evidence="2">The sequence shown here is derived from an EMBL/GenBank/DDBJ whole genome shotgun (WGS) entry which is preliminary data.</text>
</comment>
<evidence type="ECO:0000313" key="3">
    <source>
        <dbReference type="Proteomes" id="UP000234166"/>
    </source>
</evidence>
<evidence type="ECO:0008006" key="5">
    <source>
        <dbReference type="Google" id="ProtNLM"/>
    </source>
</evidence>